<accession>A0A0C3CKC1</accession>
<keyword evidence="3" id="KW-0964">Secreted</keyword>
<organism evidence="5 6">
    <name type="scientific">Hebeloma cylindrosporum</name>
    <dbReference type="NCBI Taxonomy" id="76867"/>
    <lineage>
        <taxon>Eukaryota</taxon>
        <taxon>Fungi</taxon>
        <taxon>Dikarya</taxon>
        <taxon>Basidiomycota</taxon>
        <taxon>Agaricomycotina</taxon>
        <taxon>Agaricomycetes</taxon>
        <taxon>Agaricomycetidae</taxon>
        <taxon>Agaricales</taxon>
        <taxon>Agaricineae</taxon>
        <taxon>Hymenogastraceae</taxon>
        <taxon>Hebeloma</taxon>
    </lineage>
</organism>
<feature type="domain" description="Crinkler effector protein N-terminal" evidence="4">
    <location>
        <begin position="4"/>
        <end position="110"/>
    </location>
</feature>
<protein>
    <recommendedName>
        <fullName evidence="4">Crinkler effector protein N-terminal domain-containing protein</fullName>
    </recommendedName>
</protein>
<dbReference type="STRING" id="686832.A0A0C3CKC1"/>
<dbReference type="OrthoDB" id="5424500at2759"/>
<reference evidence="6" key="2">
    <citation type="submission" date="2015-01" db="EMBL/GenBank/DDBJ databases">
        <title>Evolutionary Origins and Diversification of the Mycorrhizal Mutualists.</title>
        <authorList>
            <consortium name="DOE Joint Genome Institute"/>
            <consortium name="Mycorrhizal Genomics Consortium"/>
            <person name="Kohler A."/>
            <person name="Kuo A."/>
            <person name="Nagy L.G."/>
            <person name="Floudas D."/>
            <person name="Copeland A."/>
            <person name="Barry K.W."/>
            <person name="Cichocki N."/>
            <person name="Veneault-Fourrey C."/>
            <person name="LaButti K."/>
            <person name="Lindquist E.A."/>
            <person name="Lipzen A."/>
            <person name="Lundell T."/>
            <person name="Morin E."/>
            <person name="Murat C."/>
            <person name="Riley R."/>
            <person name="Ohm R."/>
            <person name="Sun H."/>
            <person name="Tunlid A."/>
            <person name="Henrissat B."/>
            <person name="Grigoriev I.V."/>
            <person name="Hibbett D.S."/>
            <person name="Martin F."/>
        </authorList>
    </citation>
    <scope>NUCLEOTIDE SEQUENCE [LARGE SCALE GENOMIC DNA]</scope>
    <source>
        <strain evidence="6">h7</strain>
    </source>
</reference>
<reference evidence="5 6" key="1">
    <citation type="submission" date="2014-04" db="EMBL/GenBank/DDBJ databases">
        <authorList>
            <consortium name="DOE Joint Genome Institute"/>
            <person name="Kuo A."/>
            <person name="Gay G."/>
            <person name="Dore J."/>
            <person name="Kohler A."/>
            <person name="Nagy L.G."/>
            <person name="Floudas D."/>
            <person name="Copeland A."/>
            <person name="Barry K.W."/>
            <person name="Cichocki N."/>
            <person name="Veneault-Fourrey C."/>
            <person name="LaButti K."/>
            <person name="Lindquist E.A."/>
            <person name="Lipzen A."/>
            <person name="Lundell T."/>
            <person name="Morin E."/>
            <person name="Murat C."/>
            <person name="Sun H."/>
            <person name="Tunlid A."/>
            <person name="Henrissat B."/>
            <person name="Grigoriev I.V."/>
            <person name="Hibbett D.S."/>
            <person name="Martin F."/>
            <person name="Nordberg H.P."/>
            <person name="Cantor M.N."/>
            <person name="Hua S.X."/>
        </authorList>
    </citation>
    <scope>NUCLEOTIDE SEQUENCE [LARGE SCALE GENOMIC DNA]</scope>
    <source>
        <strain evidence="6">h7</strain>
    </source>
</reference>
<dbReference type="Pfam" id="PF20147">
    <property type="entry name" value="Crinkler"/>
    <property type="match status" value="1"/>
</dbReference>
<gene>
    <name evidence="5" type="ORF">M413DRAFT_356350</name>
</gene>
<dbReference type="GO" id="GO:0005576">
    <property type="term" value="C:extracellular region"/>
    <property type="evidence" value="ECO:0007669"/>
    <property type="project" value="UniProtKB-SubCell"/>
</dbReference>
<dbReference type="HOGENOM" id="CLU_018876_1_1_1"/>
<sequence>MAVLTLFGLVQGDTTVFDVTVDAGECVAVLKKLIYNEGKNGILHDVDAKDLSLWVPEPIPMAPMNTLFERVASLGTELSQFAVEMDNPADEVLHYLPRNILKGHLYIIVRAMNADTLKSAHTPYSSVGVNRFHIEPTPQNMEQYISSEETVRGLYNKLKKYKYIQVRGAPGSGKTGLANLLHKYIMDNEPNQRVTHVLGWIPEGKMPPCGWQKLLSWNFQPDTVLIVDEAHLSYWDSTFWLQLKDITPDSSFRVITFVSYGSAGRNIYYPLTPVYASPPQNISLFALDHGDGIAVGLLLTKSEFVDLVAKLFVDHYFDVSFLHSLFDMTCGHVAACKDFLHIVQSHESYQSLKSTGQRYTVNDLMEGVHIAELLEAVASSPSLSRGLPKTGDLQDTPWCKFFEM</sequence>
<dbReference type="GO" id="GO:0043657">
    <property type="term" value="C:host cell"/>
    <property type="evidence" value="ECO:0007669"/>
    <property type="project" value="UniProtKB-SubCell"/>
</dbReference>
<dbReference type="InterPro" id="IPR027417">
    <property type="entry name" value="P-loop_NTPase"/>
</dbReference>
<dbReference type="AlphaFoldDB" id="A0A0C3CKC1"/>
<dbReference type="SUPFAM" id="SSF52540">
    <property type="entry name" value="P-loop containing nucleoside triphosphate hydrolases"/>
    <property type="match status" value="1"/>
</dbReference>
<comment type="subcellular location">
    <subcellularLocation>
        <location evidence="1">Host cell</location>
    </subcellularLocation>
    <subcellularLocation>
        <location evidence="2">Secreted</location>
    </subcellularLocation>
</comment>
<dbReference type="EMBL" id="KN831773">
    <property type="protein sequence ID" value="KIM44564.1"/>
    <property type="molecule type" value="Genomic_DNA"/>
</dbReference>
<dbReference type="InterPro" id="IPR045379">
    <property type="entry name" value="Crinkler_N"/>
</dbReference>
<keyword evidence="6" id="KW-1185">Reference proteome</keyword>
<evidence type="ECO:0000313" key="5">
    <source>
        <dbReference type="EMBL" id="KIM44564.1"/>
    </source>
</evidence>
<dbReference type="Proteomes" id="UP000053424">
    <property type="component" value="Unassembled WGS sequence"/>
</dbReference>
<evidence type="ECO:0000256" key="3">
    <source>
        <dbReference type="ARBA" id="ARBA00022525"/>
    </source>
</evidence>
<proteinExistence type="predicted"/>
<evidence type="ECO:0000259" key="4">
    <source>
        <dbReference type="Pfam" id="PF20147"/>
    </source>
</evidence>
<name>A0A0C3CKC1_HEBCY</name>
<evidence type="ECO:0000256" key="1">
    <source>
        <dbReference type="ARBA" id="ARBA00004340"/>
    </source>
</evidence>
<evidence type="ECO:0000256" key="2">
    <source>
        <dbReference type="ARBA" id="ARBA00004613"/>
    </source>
</evidence>
<evidence type="ECO:0000313" key="6">
    <source>
        <dbReference type="Proteomes" id="UP000053424"/>
    </source>
</evidence>